<dbReference type="InterPro" id="IPR013798">
    <property type="entry name" value="Indole-3-glycerol_P_synth_dom"/>
</dbReference>
<name>A0A9R1N2S4_WHEAT</name>
<keyword evidence="6" id="KW-0822">Tryptophan biosynthesis</keyword>
<comment type="caution">
    <text evidence="10">The sequence shown here is derived from an EMBL/GenBank/DDBJ whole genome shotgun (WGS) entry which is preliminary data.</text>
</comment>
<evidence type="ECO:0000256" key="3">
    <source>
        <dbReference type="ARBA" id="ARBA00012362"/>
    </source>
</evidence>
<keyword evidence="4" id="KW-0028">Amino-acid biosynthesis</keyword>
<keyword evidence="5" id="KW-0210">Decarboxylase</keyword>
<evidence type="ECO:0000259" key="9">
    <source>
        <dbReference type="Pfam" id="PF00218"/>
    </source>
</evidence>
<dbReference type="OrthoDB" id="524799at2759"/>
<reference evidence="10" key="1">
    <citation type="journal article" date="2017" name="Gigascience">
        <title>The first near-complete assembly of the hexaploid bread wheat genome, Triticum aestivum.</title>
        <authorList>
            <person name="Zimin A.V."/>
            <person name="Puiu D."/>
            <person name="Hall R."/>
            <person name="Kingan S."/>
            <person name="Clavijo B.J."/>
            <person name="Salzberg S.L."/>
        </authorList>
    </citation>
    <scope>NUCLEOTIDE SEQUENCE</scope>
    <source>
        <tissue evidence="10">Leaf</tissue>
    </source>
</reference>
<dbReference type="AlphaFoldDB" id="A0A9R1N2S4"/>
<dbReference type="InterPro" id="IPR013785">
    <property type="entry name" value="Aldolase_TIM"/>
</dbReference>
<evidence type="ECO:0000256" key="2">
    <source>
        <dbReference type="ARBA" id="ARBA00004696"/>
    </source>
</evidence>
<dbReference type="GO" id="GO:0004425">
    <property type="term" value="F:indole-3-glycerol-phosphate synthase activity"/>
    <property type="evidence" value="ECO:0007669"/>
    <property type="project" value="UniProtKB-EC"/>
</dbReference>
<comment type="catalytic activity">
    <reaction evidence="1">
        <text>1-(2-carboxyphenylamino)-1-deoxy-D-ribulose 5-phosphate + H(+) = (1S,2R)-1-C-(indol-3-yl)glycerol 3-phosphate + CO2 + H2O</text>
        <dbReference type="Rhea" id="RHEA:23476"/>
        <dbReference type="ChEBI" id="CHEBI:15377"/>
        <dbReference type="ChEBI" id="CHEBI:15378"/>
        <dbReference type="ChEBI" id="CHEBI:16526"/>
        <dbReference type="ChEBI" id="CHEBI:58613"/>
        <dbReference type="ChEBI" id="CHEBI:58866"/>
        <dbReference type="EC" id="4.1.1.48"/>
    </reaction>
</comment>
<dbReference type="PANTHER" id="PTHR22854">
    <property type="entry name" value="TRYPTOPHAN BIOSYNTHESIS PROTEIN"/>
    <property type="match status" value="1"/>
</dbReference>
<evidence type="ECO:0000256" key="5">
    <source>
        <dbReference type="ARBA" id="ARBA00022793"/>
    </source>
</evidence>
<protein>
    <recommendedName>
        <fullName evidence="3">indole-3-glycerol-phosphate synthase</fullName>
        <ecNumber evidence="3">4.1.1.48</ecNumber>
    </recommendedName>
</protein>
<evidence type="ECO:0000256" key="1">
    <source>
        <dbReference type="ARBA" id="ARBA00001633"/>
    </source>
</evidence>
<feature type="non-terminal residue" evidence="10">
    <location>
        <position position="1"/>
    </location>
</feature>
<dbReference type="PANTHER" id="PTHR22854:SF13">
    <property type="entry name" value="INDOLE-3-GLYCEROL-PHOSPHATE SYNTHASE"/>
    <property type="match status" value="1"/>
</dbReference>
<evidence type="ECO:0000256" key="7">
    <source>
        <dbReference type="ARBA" id="ARBA00023141"/>
    </source>
</evidence>
<evidence type="ECO:0000256" key="8">
    <source>
        <dbReference type="ARBA" id="ARBA00023239"/>
    </source>
</evidence>
<keyword evidence="8" id="KW-0456">Lyase</keyword>
<evidence type="ECO:0000256" key="4">
    <source>
        <dbReference type="ARBA" id="ARBA00022605"/>
    </source>
</evidence>
<organism evidence="10">
    <name type="scientific">Triticum aestivum</name>
    <name type="common">Wheat</name>
    <dbReference type="NCBI Taxonomy" id="4565"/>
    <lineage>
        <taxon>Eukaryota</taxon>
        <taxon>Viridiplantae</taxon>
        <taxon>Streptophyta</taxon>
        <taxon>Embryophyta</taxon>
        <taxon>Tracheophyta</taxon>
        <taxon>Spermatophyta</taxon>
        <taxon>Magnoliopsida</taxon>
        <taxon>Liliopsida</taxon>
        <taxon>Poales</taxon>
        <taxon>Poaceae</taxon>
        <taxon>BOP clade</taxon>
        <taxon>Pooideae</taxon>
        <taxon>Triticodae</taxon>
        <taxon>Triticeae</taxon>
        <taxon>Triticinae</taxon>
        <taxon>Triticum</taxon>
    </lineage>
</organism>
<dbReference type="EC" id="4.1.1.48" evidence="3"/>
<dbReference type="EMBL" id="CM022229">
    <property type="protein sequence ID" value="KAF7098545.1"/>
    <property type="molecule type" value="Genomic_DNA"/>
</dbReference>
<dbReference type="CDD" id="cd00331">
    <property type="entry name" value="IGPS"/>
    <property type="match status" value="1"/>
</dbReference>
<dbReference type="InterPro" id="IPR011060">
    <property type="entry name" value="RibuloseP-bd_barrel"/>
</dbReference>
<dbReference type="GO" id="GO:0000162">
    <property type="term" value="P:L-tryptophan biosynthetic process"/>
    <property type="evidence" value="ECO:0007669"/>
    <property type="project" value="UniProtKB-KW"/>
</dbReference>
<dbReference type="Proteomes" id="UP000815260">
    <property type="component" value="Chromosome 7A"/>
</dbReference>
<reference evidence="10" key="2">
    <citation type="submission" date="2020-03" db="EMBL/GenBank/DDBJ databases">
        <title>The second near-complete assembly of the hexaploid bread wheat (Triticum aestivum) genome.</title>
        <authorList>
            <person name="Zimin A.V."/>
            <person name="Puiu D."/>
            <person name="Shumante A."/>
            <person name="Alonge M."/>
            <person name="Salzberg S.L."/>
        </authorList>
    </citation>
    <scope>NUCLEOTIDE SEQUENCE</scope>
    <source>
        <tissue evidence="10">Leaf</tissue>
    </source>
</reference>
<dbReference type="Pfam" id="PF00218">
    <property type="entry name" value="IGPS"/>
    <property type="match status" value="1"/>
</dbReference>
<proteinExistence type="predicted"/>
<accession>A0A9R1N2S4</accession>
<sequence>GSFENLQKVRKAGVKCPLLCKEFVVDKWQIYYARAMGADAVLLIAAVLTDLDIKCFLRICKELGLTALIEVHDEREMERVLAINGVQLIGINNRSLETFIVDTSNTKTLLEKHGDAIREKGILVVGESGLFTPDDVAYVQNAGVSAVLVGESLVKQADPGQAIAGLFGKELVH</sequence>
<evidence type="ECO:0000313" key="10">
    <source>
        <dbReference type="EMBL" id="KAF7098545.1"/>
    </source>
</evidence>
<feature type="domain" description="Indole-3-glycerol phosphate synthase" evidence="9">
    <location>
        <begin position="1"/>
        <end position="164"/>
    </location>
</feature>
<dbReference type="SUPFAM" id="SSF51366">
    <property type="entry name" value="Ribulose-phoshate binding barrel"/>
    <property type="match status" value="1"/>
</dbReference>
<dbReference type="Gene3D" id="3.20.20.70">
    <property type="entry name" value="Aldolase class I"/>
    <property type="match status" value="1"/>
</dbReference>
<evidence type="ECO:0000256" key="6">
    <source>
        <dbReference type="ARBA" id="ARBA00022822"/>
    </source>
</evidence>
<comment type="pathway">
    <text evidence="2">Amino-acid biosynthesis; L-tryptophan biosynthesis; L-tryptophan from chorismate: step 4/5.</text>
</comment>
<keyword evidence="7" id="KW-0057">Aromatic amino acid biosynthesis</keyword>
<dbReference type="InterPro" id="IPR045186">
    <property type="entry name" value="Indole-3-glycerol_P_synth"/>
</dbReference>
<gene>
    <name evidence="10" type="ORF">CFC21_100280</name>
</gene>